<feature type="transmembrane region" description="Helical" evidence="1">
    <location>
        <begin position="205"/>
        <end position="222"/>
    </location>
</feature>
<evidence type="ECO:0000256" key="1">
    <source>
        <dbReference type="SAM" id="Phobius"/>
    </source>
</evidence>
<dbReference type="GeneID" id="22831101"/>
<dbReference type="AlphaFoldDB" id="T0S350"/>
<dbReference type="Proteomes" id="UP000001744">
    <property type="component" value="Unassembled WGS sequence"/>
</dbReference>
<gene>
    <name evidence="3" type="primary">pex26</name>
    <name evidence="2" type="ORF">SJAG_05950</name>
</gene>
<keyword evidence="1" id="KW-1133">Transmembrane helix</keyword>
<sequence>MLTTRNGAVYTTSPLGHAYKLYLDDKLQDARQLLRQFVYNNQKDTSNLTEACSLLIKICNDLNDDWKEMWSCLHDIYGSAIPDQLVEYFVFSCLSTPLNKENSKEKITLLYSFLPLFSHSPFIRCLPLAVRTACSIKDYDLARQFARFGEDPGALYKVIEQSLAKDKLPSSLSSLSPSPSSARSTSLFPTFQQIHILKAFLSRRWKTTTAVILGLLSLLFYLRKLIRNRNHPQRWLIYLKQLLSKLLYLF</sequence>
<protein>
    <submittedName>
        <fullName evidence="2">Uncharacterized protein</fullName>
    </submittedName>
</protein>
<reference evidence="2 4" key="1">
    <citation type="journal article" date="2011" name="Science">
        <title>Comparative functional genomics of the fission yeasts.</title>
        <authorList>
            <person name="Rhind N."/>
            <person name="Chen Z."/>
            <person name="Yassour M."/>
            <person name="Thompson D.A."/>
            <person name="Haas B.J."/>
            <person name="Habib N."/>
            <person name="Wapinski I."/>
            <person name="Roy S."/>
            <person name="Lin M.F."/>
            <person name="Heiman D.I."/>
            <person name="Young S.K."/>
            <person name="Furuya K."/>
            <person name="Guo Y."/>
            <person name="Pidoux A."/>
            <person name="Chen H.M."/>
            <person name="Robbertse B."/>
            <person name="Goldberg J.M."/>
            <person name="Aoki K."/>
            <person name="Bayne E.H."/>
            <person name="Berlin A.M."/>
            <person name="Desjardins C.A."/>
            <person name="Dobbs E."/>
            <person name="Dukaj L."/>
            <person name="Fan L."/>
            <person name="FitzGerald M.G."/>
            <person name="French C."/>
            <person name="Gujja S."/>
            <person name="Hansen K."/>
            <person name="Keifenheim D."/>
            <person name="Levin J.Z."/>
            <person name="Mosher R.A."/>
            <person name="Mueller C.A."/>
            <person name="Pfiffner J."/>
            <person name="Priest M."/>
            <person name="Russ C."/>
            <person name="Smialowska A."/>
            <person name="Swoboda P."/>
            <person name="Sykes S.M."/>
            <person name="Vaughn M."/>
            <person name="Vengrova S."/>
            <person name="Yoder R."/>
            <person name="Zeng Q."/>
            <person name="Allshire R."/>
            <person name="Baulcombe D."/>
            <person name="Birren B.W."/>
            <person name="Brown W."/>
            <person name="Ekwall K."/>
            <person name="Kellis M."/>
            <person name="Leatherwood J."/>
            <person name="Levin H."/>
            <person name="Margalit H."/>
            <person name="Martienssen R."/>
            <person name="Nieduszynski C.A."/>
            <person name="Spatafora J.W."/>
            <person name="Friedman N."/>
            <person name="Dalgaard J.Z."/>
            <person name="Baumann P."/>
            <person name="Niki H."/>
            <person name="Regev A."/>
            <person name="Nusbaum C."/>
        </authorList>
    </citation>
    <scope>NUCLEOTIDE SEQUENCE [LARGE SCALE GENOMIC DNA]</scope>
    <source>
        <strain evidence="4">yFS275 / FY16936</strain>
    </source>
</reference>
<dbReference type="VEuPathDB" id="FungiDB:SJAG_05950"/>
<evidence type="ECO:0000313" key="2">
    <source>
        <dbReference type="EMBL" id="EQC53051.1"/>
    </source>
</evidence>
<dbReference type="HOGENOM" id="CLU_1046473_0_0_1"/>
<dbReference type="EMBL" id="KE651166">
    <property type="protein sequence ID" value="EQC53051.1"/>
    <property type="molecule type" value="Genomic_DNA"/>
</dbReference>
<dbReference type="JaponicusDB" id="SJAG_05950">
    <property type="gene designation" value="pex26"/>
</dbReference>
<evidence type="ECO:0000313" key="3">
    <source>
        <dbReference type="JaponicusDB" id="SJAG_05950"/>
    </source>
</evidence>
<name>T0S350_SCHJY</name>
<accession>T0S350</accession>
<keyword evidence="4" id="KW-1185">Reference proteome</keyword>
<evidence type="ECO:0000313" key="4">
    <source>
        <dbReference type="Proteomes" id="UP000001744"/>
    </source>
</evidence>
<dbReference type="OrthoDB" id="5399662at2759"/>
<dbReference type="RefSeq" id="XP_011048979.1">
    <property type="nucleotide sequence ID" value="XM_011050677.1"/>
</dbReference>
<keyword evidence="1" id="KW-0812">Transmembrane</keyword>
<organism evidence="2 4">
    <name type="scientific">Schizosaccharomyces japonicus (strain yFS275 / FY16936)</name>
    <name type="common">Fission yeast</name>
    <dbReference type="NCBI Taxonomy" id="402676"/>
    <lineage>
        <taxon>Eukaryota</taxon>
        <taxon>Fungi</taxon>
        <taxon>Dikarya</taxon>
        <taxon>Ascomycota</taxon>
        <taxon>Taphrinomycotina</taxon>
        <taxon>Schizosaccharomycetes</taxon>
        <taxon>Schizosaccharomycetales</taxon>
        <taxon>Schizosaccharomycetaceae</taxon>
        <taxon>Schizosaccharomyces</taxon>
    </lineage>
</organism>
<keyword evidence="1" id="KW-0472">Membrane</keyword>
<proteinExistence type="predicted"/>